<dbReference type="InterPro" id="IPR043502">
    <property type="entry name" value="DNA/RNA_pol_sf"/>
</dbReference>
<sequence length="201" mass="23300">MDERWVTNPDEMLKIAVNYFGELFTASNSTGVYRLLDLVEKRISSDMNTELTRPFSEEEIWQAVKSMAPLKAPEILEYYWERYLSVLFGYFKGEIEMSEINKTHIVLIPKVNRPKNISQFRPISLCNVIYKIIAKAVVNRMSHVIGYCIDEAQGAFIEGRQISDNTLIAYEILHSLKSRKKCKQGNFALKLDMSKAYDRVE</sequence>
<keyword evidence="2" id="KW-0695">RNA-directed DNA polymerase</keyword>
<gene>
    <name evidence="2" type="ORF">EPI10_007179</name>
</gene>
<dbReference type="PANTHER" id="PTHR46890">
    <property type="entry name" value="NON-LTR RETROLELEMENT REVERSE TRANSCRIPTASE-LIKE PROTEIN-RELATED"/>
    <property type="match status" value="1"/>
</dbReference>
<dbReference type="Proteomes" id="UP000325315">
    <property type="component" value="Unassembled WGS sequence"/>
</dbReference>
<dbReference type="SUPFAM" id="SSF56672">
    <property type="entry name" value="DNA/RNA polymerases"/>
    <property type="match status" value="1"/>
</dbReference>
<evidence type="ECO:0000313" key="2">
    <source>
        <dbReference type="EMBL" id="KAA3485158.1"/>
    </source>
</evidence>
<keyword evidence="2" id="KW-0808">Transferase</keyword>
<evidence type="ECO:0000259" key="1">
    <source>
        <dbReference type="Pfam" id="PF00078"/>
    </source>
</evidence>
<proteinExistence type="predicted"/>
<organism evidence="2 3">
    <name type="scientific">Gossypium australe</name>
    <dbReference type="NCBI Taxonomy" id="47621"/>
    <lineage>
        <taxon>Eukaryota</taxon>
        <taxon>Viridiplantae</taxon>
        <taxon>Streptophyta</taxon>
        <taxon>Embryophyta</taxon>
        <taxon>Tracheophyta</taxon>
        <taxon>Spermatophyta</taxon>
        <taxon>Magnoliopsida</taxon>
        <taxon>eudicotyledons</taxon>
        <taxon>Gunneridae</taxon>
        <taxon>Pentapetalae</taxon>
        <taxon>rosids</taxon>
        <taxon>malvids</taxon>
        <taxon>Malvales</taxon>
        <taxon>Malvaceae</taxon>
        <taxon>Malvoideae</taxon>
        <taxon>Gossypium</taxon>
    </lineage>
</organism>
<dbReference type="PANTHER" id="PTHR46890:SF48">
    <property type="entry name" value="RNA-DIRECTED DNA POLYMERASE"/>
    <property type="match status" value="1"/>
</dbReference>
<dbReference type="EMBL" id="SMMG02000002">
    <property type="protein sequence ID" value="KAA3485158.1"/>
    <property type="molecule type" value="Genomic_DNA"/>
</dbReference>
<keyword evidence="3" id="KW-1185">Reference proteome</keyword>
<accession>A0A5B6WUS3</accession>
<dbReference type="AlphaFoldDB" id="A0A5B6WUS3"/>
<evidence type="ECO:0000313" key="3">
    <source>
        <dbReference type="Proteomes" id="UP000325315"/>
    </source>
</evidence>
<reference evidence="2" key="1">
    <citation type="submission" date="2019-08" db="EMBL/GenBank/DDBJ databases">
        <authorList>
            <person name="Liu F."/>
        </authorList>
    </citation>
    <scope>NUCLEOTIDE SEQUENCE [LARGE SCALE GENOMIC DNA]</scope>
    <source>
        <strain evidence="2">PA1801</strain>
        <tissue evidence="2">Leaf</tissue>
    </source>
</reference>
<comment type="caution">
    <text evidence="2">The sequence shown here is derived from an EMBL/GenBank/DDBJ whole genome shotgun (WGS) entry which is preliminary data.</text>
</comment>
<feature type="domain" description="Reverse transcriptase" evidence="1">
    <location>
        <begin position="114"/>
        <end position="201"/>
    </location>
</feature>
<keyword evidence="2" id="KW-0548">Nucleotidyltransferase</keyword>
<name>A0A5B6WUS3_9ROSI</name>
<dbReference type="InterPro" id="IPR052343">
    <property type="entry name" value="Retrotransposon-Effector_Assoc"/>
</dbReference>
<protein>
    <submittedName>
        <fullName evidence="2">Reverse transcriptase</fullName>
    </submittedName>
</protein>
<dbReference type="OrthoDB" id="684496at2759"/>
<dbReference type="InterPro" id="IPR000477">
    <property type="entry name" value="RT_dom"/>
</dbReference>
<dbReference type="Pfam" id="PF00078">
    <property type="entry name" value="RVT_1"/>
    <property type="match status" value="1"/>
</dbReference>
<dbReference type="GO" id="GO:0003964">
    <property type="term" value="F:RNA-directed DNA polymerase activity"/>
    <property type="evidence" value="ECO:0007669"/>
    <property type="project" value="UniProtKB-KW"/>
</dbReference>